<evidence type="ECO:0000313" key="2">
    <source>
        <dbReference type="Proteomes" id="UP000000343"/>
    </source>
</evidence>
<keyword evidence="2" id="KW-1185">Reference proteome</keyword>
<reference evidence="2" key="1">
    <citation type="submission" date="2011-01" db="EMBL/GenBank/DDBJ databases">
        <title>Complete sequence of plasmid3 of Acidobacterium sp. MP5ACTX9.</title>
        <authorList>
            <consortium name="US DOE Joint Genome Institute"/>
            <person name="Lucas S."/>
            <person name="Copeland A."/>
            <person name="Lapidus A."/>
            <person name="Cheng J.-F."/>
            <person name="Goodwin L."/>
            <person name="Pitluck S."/>
            <person name="Teshima H."/>
            <person name="Detter J.C."/>
            <person name="Han C."/>
            <person name="Tapia R."/>
            <person name="Land M."/>
            <person name="Hauser L."/>
            <person name="Kyrpides N."/>
            <person name="Ivanova N."/>
            <person name="Ovchinnikova G."/>
            <person name="Pagani I."/>
            <person name="Rawat S.R."/>
            <person name="Mannisto M."/>
            <person name="Haggblom M.M."/>
            <person name="Woyke T."/>
        </authorList>
    </citation>
    <scope>NUCLEOTIDE SEQUENCE [LARGE SCALE GENOMIC DNA]</scope>
    <source>
        <strain evidence="2">MP5ACTX9</strain>
        <plasmid evidence="2">Plasmid pACIX903</plasmid>
    </source>
</reference>
<evidence type="ECO:0008006" key="3">
    <source>
        <dbReference type="Google" id="ProtNLM"/>
    </source>
</evidence>
<dbReference type="EMBL" id="CP002483">
    <property type="protein sequence ID" value="ADW71386.1"/>
    <property type="molecule type" value="Genomic_DNA"/>
</dbReference>
<name>E8X7F2_GRATM</name>
<proteinExistence type="predicted"/>
<dbReference type="RefSeq" id="WP_013573105.1">
    <property type="nucleotide sequence ID" value="NC_015058.1"/>
</dbReference>
<dbReference type="OrthoDB" id="106944at2"/>
<dbReference type="HOGENOM" id="CLU_849322_0_0_0"/>
<organism evidence="2">
    <name type="scientific">Granulicella tundricola (strain ATCC BAA-1859 / DSM 23138 / MP5ACTX9)</name>
    <dbReference type="NCBI Taxonomy" id="1198114"/>
    <lineage>
        <taxon>Bacteria</taxon>
        <taxon>Pseudomonadati</taxon>
        <taxon>Acidobacteriota</taxon>
        <taxon>Terriglobia</taxon>
        <taxon>Terriglobales</taxon>
        <taxon>Acidobacteriaceae</taxon>
        <taxon>Granulicella</taxon>
    </lineage>
</organism>
<protein>
    <recommendedName>
        <fullName evidence="3">Plasmid encoded RepA protein</fullName>
    </recommendedName>
</protein>
<accession>E8X7F2</accession>
<geneLocation type="plasmid" evidence="1 2">
    <name>pACIX903</name>
</geneLocation>
<dbReference type="Proteomes" id="UP000000343">
    <property type="component" value="Plasmid pACIX903"/>
</dbReference>
<dbReference type="AlphaFoldDB" id="E8X7F2"/>
<dbReference type="KEGG" id="acm:AciX9_4440"/>
<evidence type="ECO:0000313" key="1">
    <source>
        <dbReference type="EMBL" id="ADW71386.1"/>
    </source>
</evidence>
<gene>
    <name evidence="1" type="ordered locus">AciX9_4440</name>
</gene>
<keyword evidence="1" id="KW-0614">Plasmid</keyword>
<sequence>MSEILVRKPRDYAKERKAAIEASVDRTVALREDRDTGALGDEVIKMAQALILCTLPYRPTAERQVVRSARLSDGSTLRVTFTAGINGIDMAFGNDRHLMAWLFDKAINSDTAFVTIKSASDYLRETGKSRNGDRVKELAARLSRLTGLVIGIERRGAGSTQTVMLPMIASSNLPSNLTVQLRAENSGQRSIPGMENPFGIQLEERFFQDIKKHHVAIPRRLWMQLQGQKGGPQLTDLLTFFVYRCYCAQSETVIPWAGLREQFPQDDSNPRRFKVSVKKAIVQLRVVWPEIRIDIVKEGVWVDRAMQPLLPDDPTKKRIRRLSALNQ</sequence>